<dbReference type="Gene3D" id="1.10.357.10">
    <property type="entry name" value="Tetracycline Repressor, domain 2"/>
    <property type="match status" value="1"/>
</dbReference>
<protein>
    <submittedName>
        <fullName evidence="4">TetR/AcrR family transcriptional regulator</fullName>
    </submittedName>
</protein>
<sequence>MSTKEIILQTALNLFNENGINSVTTRSIATEMGISQGNLQYHYKNVDTIIEALFSNLTQEFNQLVSALETGEYLAPEELWLSVHRTFPLIYNYRFIFLHFVEIARRIPAIGKKYAAINSQRKIQFMAIIHKLVESGYFRKEIPEEQYHHLITRLFITADFWLSSNAITGNAKGKNAIKVFTDVFFSNFYPYLTPKGIKKFYSAQ</sequence>
<evidence type="ECO:0000256" key="1">
    <source>
        <dbReference type="ARBA" id="ARBA00023125"/>
    </source>
</evidence>
<feature type="DNA-binding region" description="H-T-H motif" evidence="2">
    <location>
        <begin position="24"/>
        <end position="43"/>
    </location>
</feature>
<keyword evidence="1 2" id="KW-0238">DNA-binding</keyword>
<gene>
    <name evidence="4" type="ORF">QTN47_08195</name>
</gene>
<dbReference type="Pfam" id="PF00440">
    <property type="entry name" value="TetR_N"/>
    <property type="match status" value="1"/>
</dbReference>
<dbReference type="Pfam" id="PF13972">
    <property type="entry name" value="TetR"/>
    <property type="match status" value="1"/>
</dbReference>
<dbReference type="Proteomes" id="UP001560573">
    <property type="component" value="Unassembled WGS sequence"/>
</dbReference>
<dbReference type="EMBL" id="JAULBC010000002">
    <property type="protein sequence ID" value="MEX6687466.1"/>
    <property type="molecule type" value="Genomic_DNA"/>
</dbReference>
<keyword evidence="5" id="KW-1185">Reference proteome</keyword>
<evidence type="ECO:0000256" key="2">
    <source>
        <dbReference type="PROSITE-ProRule" id="PRU00335"/>
    </source>
</evidence>
<dbReference type="PRINTS" id="PR00455">
    <property type="entry name" value="HTHTETR"/>
</dbReference>
<dbReference type="InterPro" id="IPR001647">
    <property type="entry name" value="HTH_TetR"/>
</dbReference>
<organism evidence="4 5">
    <name type="scientific">Danxiaibacter flavus</name>
    <dbReference type="NCBI Taxonomy" id="3049108"/>
    <lineage>
        <taxon>Bacteria</taxon>
        <taxon>Pseudomonadati</taxon>
        <taxon>Bacteroidota</taxon>
        <taxon>Chitinophagia</taxon>
        <taxon>Chitinophagales</taxon>
        <taxon>Chitinophagaceae</taxon>
        <taxon>Danxiaibacter</taxon>
    </lineage>
</organism>
<comment type="caution">
    <text evidence="4">The sequence shown here is derived from an EMBL/GenBank/DDBJ whole genome shotgun (WGS) entry which is preliminary data.</text>
</comment>
<dbReference type="PROSITE" id="PS50977">
    <property type="entry name" value="HTH_TETR_2"/>
    <property type="match status" value="1"/>
</dbReference>
<dbReference type="InterPro" id="IPR050624">
    <property type="entry name" value="HTH-type_Tx_Regulator"/>
</dbReference>
<dbReference type="RefSeq" id="WP_369328872.1">
    <property type="nucleotide sequence ID" value="NZ_JAULBC010000002.1"/>
</dbReference>
<evidence type="ECO:0000259" key="3">
    <source>
        <dbReference type="PROSITE" id="PS50977"/>
    </source>
</evidence>
<name>A0ABV3ZEG5_9BACT</name>
<evidence type="ECO:0000313" key="5">
    <source>
        <dbReference type="Proteomes" id="UP001560573"/>
    </source>
</evidence>
<accession>A0ABV3ZEG5</accession>
<feature type="domain" description="HTH tetR-type" evidence="3">
    <location>
        <begin position="1"/>
        <end position="61"/>
    </location>
</feature>
<dbReference type="PANTHER" id="PTHR43479">
    <property type="entry name" value="ACREF/ENVCD OPERON REPRESSOR-RELATED"/>
    <property type="match status" value="1"/>
</dbReference>
<evidence type="ECO:0000313" key="4">
    <source>
        <dbReference type="EMBL" id="MEX6687466.1"/>
    </source>
</evidence>
<reference evidence="4 5" key="1">
    <citation type="submission" date="2023-07" db="EMBL/GenBank/DDBJ databases">
        <authorList>
            <person name="Lian W.-H."/>
        </authorList>
    </citation>
    <scope>NUCLEOTIDE SEQUENCE [LARGE SCALE GENOMIC DNA]</scope>
    <source>
        <strain evidence="4 5">SYSU DXS3180</strain>
    </source>
</reference>
<dbReference type="PANTHER" id="PTHR43479:SF11">
    <property type="entry name" value="ACREF_ENVCD OPERON REPRESSOR-RELATED"/>
    <property type="match status" value="1"/>
</dbReference>
<proteinExistence type="predicted"/>
<dbReference type="InterPro" id="IPR025722">
    <property type="entry name" value="TetR"/>
</dbReference>
<dbReference type="InterPro" id="IPR009057">
    <property type="entry name" value="Homeodomain-like_sf"/>
</dbReference>
<dbReference type="SUPFAM" id="SSF46689">
    <property type="entry name" value="Homeodomain-like"/>
    <property type="match status" value="1"/>
</dbReference>